<accession>A0AA88DPY5</accession>
<feature type="coiled-coil region" evidence="1">
    <location>
        <begin position="69"/>
        <end position="96"/>
    </location>
</feature>
<evidence type="ECO:0000313" key="2">
    <source>
        <dbReference type="EMBL" id="GMN59427.1"/>
    </source>
</evidence>
<comment type="caution">
    <text evidence="2">The sequence shown here is derived from an EMBL/GenBank/DDBJ whole genome shotgun (WGS) entry which is preliminary data.</text>
</comment>
<dbReference type="PANTHER" id="PTHR33913">
    <property type="entry name" value="ALEURONE LAYER MORPHOGENESIS PROTEIN"/>
    <property type="match status" value="1"/>
</dbReference>
<dbReference type="AlphaFoldDB" id="A0AA88DPY5"/>
<dbReference type="Proteomes" id="UP001187192">
    <property type="component" value="Unassembled WGS sequence"/>
</dbReference>
<organism evidence="2 3">
    <name type="scientific">Ficus carica</name>
    <name type="common">Common fig</name>
    <dbReference type="NCBI Taxonomy" id="3494"/>
    <lineage>
        <taxon>Eukaryota</taxon>
        <taxon>Viridiplantae</taxon>
        <taxon>Streptophyta</taxon>
        <taxon>Embryophyta</taxon>
        <taxon>Tracheophyta</taxon>
        <taxon>Spermatophyta</taxon>
        <taxon>Magnoliopsida</taxon>
        <taxon>eudicotyledons</taxon>
        <taxon>Gunneridae</taxon>
        <taxon>Pentapetalae</taxon>
        <taxon>rosids</taxon>
        <taxon>fabids</taxon>
        <taxon>Rosales</taxon>
        <taxon>Moraceae</taxon>
        <taxon>Ficeae</taxon>
        <taxon>Ficus</taxon>
    </lineage>
</organism>
<proteinExistence type="predicted"/>
<evidence type="ECO:0000256" key="1">
    <source>
        <dbReference type="SAM" id="Coils"/>
    </source>
</evidence>
<keyword evidence="1" id="KW-0175">Coiled coil</keyword>
<reference evidence="2" key="1">
    <citation type="submission" date="2023-07" db="EMBL/GenBank/DDBJ databases">
        <title>draft genome sequence of fig (Ficus carica).</title>
        <authorList>
            <person name="Takahashi T."/>
            <person name="Nishimura K."/>
        </authorList>
    </citation>
    <scope>NUCLEOTIDE SEQUENCE</scope>
</reference>
<dbReference type="SUPFAM" id="SSF54768">
    <property type="entry name" value="dsRNA-binding domain-like"/>
    <property type="match status" value="1"/>
</dbReference>
<dbReference type="EMBL" id="BTGU01000087">
    <property type="protein sequence ID" value="GMN59427.1"/>
    <property type="molecule type" value="Genomic_DNA"/>
</dbReference>
<name>A0AA88DPY5_FICCA</name>
<dbReference type="Gene3D" id="3.30.160.20">
    <property type="match status" value="1"/>
</dbReference>
<evidence type="ECO:0000313" key="3">
    <source>
        <dbReference type="Proteomes" id="UP001187192"/>
    </source>
</evidence>
<sequence>MVDSTTRSDGANCRLEKVGYGNKIGDNISSDQIGTANLSLITHRSNSNHLDRIQVTIASKENILSQTAVKVLMRRRDKLSLQLHHLQDDIAECDRKIHTILNETGGDDDFALKIESIIEGCNDVCVRSVTEERTFQLFDDQSSPQYGKRKKLPEAILSIQNPCQELDALCHANDWILPTYHVCPAKGGFKANVTIKGEDFDYSSEGDLHSKPREARESAAALILQKFRSLAAQGQHL</sequence>
<gene>
    <name evidence="2" type="ORF">TIFTF001_028514</name>
</gene>
<evidence type="ECO:0008006" key="4">
    <source>
        <dbReference type="Google" id="ProtNLM"/>
    </source>
</evidence>
<dbReference type="PANTHER" id="PTHR33913:SF1">
    <property type="entry name" value="DRBM DOMAIN-CONTAINING PROTEIN"/>
    <property type="match status" value="1"/>
</dbReference>
<protein>
    <recommendedName>
        <fullName evidence="4">DRBM domain-containing protein</fullName>
    </recommendedName>
</protein>
<keyword evidence="3" id="KW-1185">Reference proteome</keyword>
<dbReference type="CDD" id="cd00048">
    <property type="entry name" value="DSRM_SF"/>
    <property type="match status" value="1"/>
</dbReference>